<dbReference type="EMBL" id="CP107020">
    <property type="protein sequence ID" value="UYG17604.1"/>
    <property type="molecule type" value="Genomic_DNA"/>
</dbReference>
<dbReference type="Pfam" id="PF12706">
    <property type="entry name" value="Lactamase_B_2"/>
    <property type="match status" value="1"/>
</dbReference>
<name>A0ABY6G3R2_9MICO</name>
<gene>
    <name evidence="2" type="ORF">BRM3_03995</name>
</gene>
<dbReference type="SUPFAM" id="SSF56281">
    <property type="entry name" value="Metallo-hydrolase/oxidoreductase"/>
    <property type="match status" value="1"/>
</dbReference>
<dbReference type="InterPro" id="IPR036866">
    <property type="entry name" value="RibonucZ/Hydroxyglut_hydro"/>
</dbReference>
<accession>A0ABY6G3R2</accession>
<evidence type="ECO:0000313" key="2">
    <source>
        <dbReference type="EMBL" id="UYG17604.1"/>
    </source>
</evidence>
<keyword evidence="3" id="KW-1185">Reference proteome</keyword>
<reference evidence="2" key="1">
    <citation type="submission" date="2022-10" db="EMBL/GenBank/DDBJ databases">
        <title>Whole-Genome Sequencing of Brachybacterium huguangmaarense BRM-3, Isolated from Betula schmidtii.</title>
        <authorList>
            <person name="Haam D."/>
        </authorList>
    </citation>
    <scope>NUCLEOTIDE SEQUENCE</scope>
    <source>
        <strain evidence="2">BRM-3</strain>
    </source>
</reference>
<protein>
    <submittedName>
        <fullName evidence="2">MBL fold metallo-hydrolase</fullName>
    </submittedName>
</protein>
<dbReference type="PANTHER" id="PTHR42663">
    <property type="entry name" value="HYDROLASE C777.06C-RELATED-RELATED"/>
    <property type="match status" value="1"/>
</dbReference>
<dbReference type="InterPro" id="IPR001279">
    <property type="entry name" value="Metallo-B-lactamas"/>
</dbReference>
<proteinExistence type="predicted"/>
<sequence length="279" mass="31228">MRIKQMGTAAAERIPAIFCKCRICENAKQVGGKEKRTQAQALVDDDLLIDFGGDSYLHYVQHDVPLADLSVLLVTHWHSDHFYGEDLAYRMGAYGNDFDQLMTVYGTQTVQEFYQRAFGLEQMRDPSRLRYEVVTGGDSFEVLDGKYRVFVVEAAHGHHDGDCVFYGITDGDKALLYMHETGPISETAWKQIEDAGLVYDYVSMDCTSGARDIHSGVHMNLAENVQTRDRLRDPGLVHEGTFCMANHFSHNAQATHVDLERAAAEVGFCAAYDGVVTEL</sequence>
<dbReference type="Gene3D" id="3.60.15.10">
    <property type="entry name" value="Ribonuclease Z/Hydroxyacylglutathione hydrolase-like"/>
    <property type="match status" value="1"/>
</dbReference>
<evidence type="ECO:0000259" key="1">
    <source>
        <dbReference type="Pfam" id="PF12706"/>
    </source>
</evidence>
<feature type="domain" description="Metallo-beta-lactamase" evidence="1">
    <location>
        <begin position="66"/>
        <end position="232"/>
    </location>
</feature>
<evidence type="ECO:0000313" key="3">
    <source>
        <dbReference type="Proteomes" id="UP001164305"/>
    </source>
</evidence>
<dbReference type="PANTHER" id="PTHR42663:SF6">
    <property type="entry name" value="HYDROLASE C777.06C-RELATED"/>
    <property type="match status" value="1"/>
</dbReference>
<organism evidence="2 3">
    <name type="scientific">Brachybacterium huguangmaarense</name>
    <dbReference type="NCBI Taxonomy" id="1652028"/>
    <lineage>
        <taxon>Bacteria</taxon>
        <taxon>Bacillati</taxon>
        <taxon>Actinomycetota</taxon>
        <taxon>Actinomycetes</taxon>
        <taxon>Micrococcales</taxon>
        <taxon>Dermabacteraceae</taxon>
        <taxon>Brachybacterium</taxon>
    </lineage>
</organism>
<dbReference type="Proteomes" id="UP001164305">
    <property type="component" value="Chromosome"/>
</dbReference>
<dbReference type="RefSeq" id="WP_263594813.1">
    <property type="nucleotide sequence ID" value="NZ_CP107020.1"/>
</dbReference>